<dbReference type="STRING" id="1195763.ABT56_18625"/>
<reference evidence="14 15" key="1">
    <citation type="submission" date="2015-05" db="EMBL/GenBank/DDBJ databases">
        <title>Photobacterium galathea sp. nov.</title>
        <authorList>
            <person name="Machado H."/>
            <person name="Gram L."/>
        </authorList>
    </citation>
    <scope>NUCLEOTIDE SEQUENCE [LARGE SCALE GENOMIC DNA]</scope>
    <source>
        <strain evidence="14 15">CGMCC 1.12159</strain>
    </source>
</reference>
<dbReference type="InterPro" id="IPR038770">
    <property type="entry name" value="Na+/solute_symporter_sf"/>
</dbReference>
<comment type="similarity">
    <text evidence="2">Belongs to the monovalent cation:proton antiporter 2 (CPA2) transporter (TC 2.A.37) family.</text>
</comment>
<feature type="transmembrane region" description="Helical" evidence="12">
    <location>
        <begin position="85"/>
        <end position="107"/>
    </location>
</feature>
<evidence type="ECO:0000256" key="9">
    <source>
        <dbReference type="ARBA" id="ARBA00023065"/>
    </source>
</evidence>
<evidence type="ECO:0000256" key="10">
    <source>
        <dbReference type="ARBA" id="ARBA00023136"/>
    </source>
</evidence>
<evidence type="ECO:0000259" key="13">
    <source>
        <dbReference type="PROSITE" id="PS51201"/>
    </source>
</evidence>
<evidence type="ECO:0000256" key="3">
    <source>
        <dbReference type="ARBA" id="ARBA00022448"/>
    </source>
</evidence>
<evidence type="ECO:0000256" key="6">
    <source>
        <dbReference type="ARBA" id="ARBA00022692"/>
    </source>
</evidence>
<evidence type="ECO:0000256" key="4">
    <source>
        <dbReference type="ARBA" id="ARBA00022449"/>
    </source>
</evidence>
<dbReference type="Gene3D" id="1.20.1530.20">
    <property type="match status" value="1"/>
</dbReference>
<keyword evidence="4" id="KW-0050">Antiport</keyword>
<dbReference type="GO" id="GO:0015297">
    <property type="term" value="F:antiporter activity"/>
    <property type="evidence" value="ECO:0007669"/>
    <property type="project" value="UniProtKB-KW"/>
</dbReference>
<dbReference type="PATRIC" id="fig|1195763.3.peg.3982"/>
<sequence>MTGYFIQAFIYLCAAVIAVPLAKRFGLGSVLGYLIAGVVIGPVVGLVGDETLDIQHFAEFGVVMMLFLVGLELEPRMLWDMRHRLLGLGGLQVALSTAIVMGVAMFFGTAWTVALAIGLIFSLSSTAIVLQTFNEKGLSRTEGGRNAFSVLLFQDIAVIPMLALIPLLALPELVSQSQQVVAEAAGHHEELSLVAGLPGWAYAMVIIAAIAAVVVGGHFLSRPLFRFVAESGVREIFTATALMLVIGIAALMSLVGLSPALGTFLAGVVLANSEFRHELESNIEPFKGLLLGLFFITVGAGIDFSVLVDNIGMVLGITLAVMVAKALVLFVLALIFRVKGSDRYLLTLSLAQAGEFGFVLLSYSVQNHVLPQDIAQVLALVVAISMFLTPGLFILFDKVILPRFEEQANEREADKIDETGSVIIAGIGRFGQIVNRLLVANGVKTVVLDHEAGQIENMRSIRIKSYFGDATRPDLLHTAGIEEAKLLVVAIDEQERAVELVEYVKHTYPHVRILARAYDRGHHYSLRCAGADFIISETYHSALTLGTQALKDLGVHPFRAEQLRETFIETETRSKEVLYKAWKENTEDSKFNATYRELFMQLEDALSDVMKADRHDKHASSERGWTPPPKGYLDAVAEMQQELDEAKPSSQ</sequence>
<dbReference type="InterPro" id="IPR003148">
    <property type="entry name" value="RCK_N"/>
</dbReference>
<dbReference type="PANTHER" id="PTHR46157:SF4">
    <property type="entry name" value="K(+) EFFLUX ANTIPORTER 3, CHLOROPLASTIC"/>
    <property type="match status" value="1"/>
</dbReference>
<dbReference type="EMBL" id="LDOT01000030">
    <property type="protein sequence ID" value="KLV03609.1"/>
    <property type="molecule type" value="Genomic_DNA"/>
</dbReference>
<dbReference type="InterPro" id="IPR006153">
    <property type="entry name" value="Cation/H_exchanger_TM"/>
</dbReference>
<dbReference type="Gene3D" id="3.40.50.720">
    <property type="entry name" value="NAD(P)-binding Rossmann-like Domain"/>
    <property type="match status" value="1"/>
</dbReference>
<feature type="transmembrane region" description="Helical" evidence="12">
    <location>
        <begin position="113"/>
        <end position="134"/>
    </location>
</feature>
<evidence type="ECO:0000256" key="2">
    <source>
        <dbReference type="ARBA" id="ARBA00005551"/>
    </source>
</evidence>
<dbReference type="AlphaFoldDB" id="A0A0J1GVZ2"/>
<dbReference type="OrthoDB" id="9781411at2"/>
<dbReference type="Proteomes" id="UP000036097">
    <property type="component" value="Unassembled WGS sequence"/>
</dbReference>
<dbReference type="GO" id="GO:0008324">
    <property type="term" value="F:monoatomic cation transmembrane transporter activity"/>
    <property type="evidence" value="ECO:0007669"/>
    <property type="project" value="InterPro"/>
</dbReference>
<name>A0A0J1GVZ2_9GAMM</name>
<dbReference type="PANTHER" id="PTHR46157">
    <property type="entry name" value="K(+) EFFLUX ANTIPORTER 3, CHLOROPLASTIC"/>
    <property type="match status" value="1"/>
</dbReference>
<dbReference type="GO" id="GO:0006813">
    <property type="term" value="P:potassium ion transport"/>
    <property type="evidence" value="ECO:0007669"/>
    <property type="project" value="UniProtKB-KW"/>
</dbReference>
<evidence type="ECO:0000313" key="14">
    <source>
        <dbReference type="EMBL" id="KLV03609.1"/>
    </source>
</evidence>
<dbReference type="InterPro" id="IPR036291">
    <property type="entry name" value="NAD(P)-bd_dom_sf"/>
</dbReference>
<feature type="transmembrane region" description="Helical" evidence="12">
    <location>
        <begin position="200"/>
        <end position="220"/>
    </location>
</feature>
<evidence type="ECO:0000256" key="5">
    <source>
        <dbReference type="ARBA" id="ARBA00022538"/>
    </source>
</evidence>
<feature type="transmembrane region" description="Helical" evidence="12">
    <location>
        <begin position="54"/>
        <end position="73"/>
    </location>
</feature>
<feature type="region of interest" description="Disordered" evidence="11">
    <location>
        <begin position="613"/>
        <end position="632"/>
    </location>
</feature>
<dbReference type="SUPFAM" id="SSF51735">
    <property type="entry name" value="NAD(P)-binding Rossmann-fold domains"/>
    <property type="match status" value="1"/>
</dbReference>
<dbReference type="Pfam" id="PF02254">
    <property type="entry name" value="TrkA_N"/>
    <property type="match status" value="1"/>
</dbReference>
<dbReference type="GO" id="GO:0012505">
    <property type="term" value="C:endomembrane system"/>
    <property type="evidence" value="ECO:0007669"/>
    <property type="project" value="UniProtKB-SubCell"/>
</dbReference>
<feature type="transmembrane region" description="Helical" evidence="12">
    <location>
        <begin position="6"/>
        <end position="23"/>
    </location>
</feature>
<evidence type="ECO:0000256" key="7">
    <source>
        <dbReference type="ARBA" id="ARBA00022958"/>
    </source>
</evidence>
<keyword evidence="8 12" id="KW-1133">Transmembrane helix</keyword>
<comment type="caution">
    <text evidence="14">The sequence shown here is derived from an EMBL/GenBank/DDBJ whole genome shotgun (WGS) entry which is preliminary data.</text>
</comment>
<keyword evidence="3" id="KW-0813">Transport</keyword>
<keyword evidence="5" id="KW-0633">Potassium transport</keyword>
<evidence type="ECO:0000256" key="12">
    <source>
        <dbReference type="SAM" id="Phobius"/>
    </source>
</evidence>
<comment type="subcellular location">
    <subcellularLocation>
        <location evidence="1">Endomembrane system</location>
        <topology evidence="1">Multi-pass membrane protein</topology>
    </subcellularLocation>
</comment>
<dbReference type="FunFam" id="3.40.50.720:FF:000036">
    <property type="entry name" value="Glutathione-regulated potassium-efflux system protein KefB"/>
    <property type="match status" value="1"/>
</dbReference>
<gene>
    <name evidence="14" type="ORF">ABT56_18625</name>
</gene>
<feature type="transmembrane region" description="Helical" evidence="12">
    <location>
        <begin position="377"/>
        <end position="396"/>
    </location>
</feature>
<evidence type="ECO:0000313" key="15">
    <source>
        <dbReference type="Proteomes" id="UP000036097"/>
    </source>
</evidence>
<feature type="domain" description="RCK N-terminal" evidence="13">
    <location>
        <begin position="419"/>
        <end position="535"/>
    </location>
</feature>
<keyword evidence="7" id="KW-0630">Potassium</keyword>
<feature type="transmembrane region" description="Helical" evidence="12">
    <location>
        <begin position="30"/>
        <end position="48"/>
    </location>
</feature>
<keyword evidence="15" id="KW-1185">Reference proteome</keyword>
<feature type="transmembrane region" description="Helical" evidence="12">
    <location>
        <begin position="315"/>
        <end position="338"/>
    </location>
</feature>
<evidence type="ECO:0000256" key="11">
    <source>
        <dbReference type="SAM" id="MobiDB-lite"/>
    </source>
</evidence>
<keyword evidence="9" id="KW-0406">Ion transport</keyword>
<feature type="transmembrane region" description="Helical" evidence="12">
    <location>
        <begin position="241"/>
        <end position="269"/>
    </location>
</feature>
<feature type="transmembrane region" description="Helical" evidence="12">
    <location>
        <begin position="146"/>
        <end position="169"/>
    </location>
</feature>
<keyword evidence="10 12" id="KW-0472">Membrane</keyword>
<organism evidence="14 15">
    <name type="scientific">Photobacterium aquae</name>
    <dbReference type="NCBI Taxonomy" id="1195763"/>
    <lineage>
        <taxon>Bacteria</taxon>
        <taxon>Pseudomonadati</taxon>
        <taxon>Pseudomonadota</taxon>
        <taxon>Gammaproteobacteria</taxon>
        <taxon>Vibrionales</taxon>
        <taxon>Vibrionaceae</taxon>
        <taxon>Photobacterium</taxon>
    </lineage>
</organism>
<keyword evidence="6 12" id="KW-0812">Transmembrane</keyword>
<dbReference type="NCBIfam" id="TIGR00932">
    <property type="entry name" value="2a37"/>
    <property type="match status" value="1"/>
</dbReference>
<evidence type="ECO:0000256" key="1">
    <source>
        <dbReference type="ARBA" id="ARBA00004127"/>
    </source>
</evidence>
<dbReference type="Pfam" id="PF00999">
    <property type="entry name" value="Na_H_Exchanger"/>
    <property type="match status" value="1"/>
</dbReference>
<evidence type="ECO:0000256" key="8">
    <source>
        <dbReference type="ARBA" id="ARBA00022989"/>
    </source>
</evidence>
<dbReference type="GO" id="GO:0005886">
    <property type="term" value="C:plasma membrane"/>
    <property type="evidence" value="ECO:0007669"/>
    <property type="project" value="TreeGrafter"/>
</dbReference>
<dbReference type="PROSITE" id="PS51201">
    <property type="entry name" value="RCK_N"/>
    <property type="match status" value="1"/>
</dbReference>
<dbReference type="RefSeq" id="WP_047880410.1">
    <property type="nucleotide sequence ID" value="NZ_LDOT01000030.1"/>
</dbReference>
<dbReference type="InterPro" id="IPR004771">
    <property type="entry name" value="K/H_exchanger"/>
</dbReference>
<accession>A0A0J1GVZ2</accession>
<protein>
    <submittedName>
        <fullName evidence="14">Potassium transporter</fullName>
    </submittedName>
</protein>
<proteinExistence type="inferred from homology"/>
<dbReference type="GO" id="GO:1902600">
    <property type="term" value="P:proton transmembrane transport"/>
    <property type="evidence" value="ECO:0007669"/>
    <property type="project" value="InterPro"/>
</dbReference>
<feature type="transmembrane region" description="Helical" evidence="12">
    <location>
        <begin position="289"/>
        <end position="308"/>
    </location>
</feature>